<dbReference type="UniPathway" id="UPA00051">
    <property type="reaction ID" value="UER00462"/>
</dbReference>
<evidence type="ECO:0000256" key="4">
    <source>
        <dbReference type="ARBA" id="ARBA00022777"/>
    </source>
</evidence>
<proteinExistence type="inferred from homology"/>
<dbReference type="Pfam" id="PF00696">
    <property type="entry name" value="AA_kinase"/>
    <property type="match status" value="1"/>
</dbReference>
<dbReference type="GO" id="GO:0009089">
    <property type="term" value="P:lysine biosynthetic process via diaminopimelate"/>
    <property type="evidence" value="ECO:0007669"/>
    <property type="project" value="UniProtKB-UniPathway"/>
</dbReference>
<dbReference type="EMBL" id="JAGTXO010000036">
    <property type="protein sequence ID" value="KAG8459880.1"/>
    <property type="molecule type" value="Genomic_DNA"/>
</dbReference>
<dbReference type="GO" id="GO:0004072">
    <property type="term" value="F:aspartate kinase activity"/>
    <property type="evidence" value="ECO:0007669"/>
    <property type="project" value="UniProtKB-EC"/>
</dbReference>
<keyword evidence="2 6" id="KW-0808">Transferase</keyword>
<feature type="domain" description="Aspartokinase ACT" evidence="10">
    <location>
        <begin position="459"/>
        <end position="512"/>
    </location>
</feature>
<evidence type="ECO:0000259" key="10">
    <source>
        <dbReference type="Pfam" id="PF22468"/>
    </source>
</evidence>
<reference evidence="11" key="1">
    <citation type="submission" date="2021-05" db="EMBL/GenBank/DDBJ databases">
        <title>The genome of the haptophyte Pavlova lutheri (Diacronema luteri, Pavlovales) - a model for lipid biosynthesis in eukaryotic algae.</title>
        <authorList>
            <person name="Hulatt C.J."/>
            <person name="Posewitz M.C."/>
        </authorList>
    </citation>
    <scope>NUCLEOTIDE SEQUENCE</scope>
    <source>
        <strain evidence="11">NIVA-4/92</strain>
    </source>
</reference>
<dbReference type="InterPro" id="IPR054352">
    <property type="entry name" value="ACT_Aspartokinase"/>
</dbReference>
<comment type="catalytic activity">
    <reaction evidence="6">
        <text>L-aspartate + ATP = 4-phospho-L-aspartate + ADP</text>
        <dbReference type="Rhea" id="RHEA:23776"/>
        <dbReference type="ChEBI" id="CHEBI:29991"/>
        <dbReference type="ChEBI" id="CHEBI:30616"/>
        <dbReference type="ChEBI" id="CHEBI:57535"/>
        <dbReference type="ChEBI" id="CHEBI:456216"/>
        <dbReference type="EC" id="2.7.2.4"/>
    </reaction>
</comment>
<keyword evidence="3" id="KW-0547">Nucleotide-binding</keyword>
<evidence type="ECO:0000256" key="5">
    <source>
        <dbReference type="ARBA" id="ARBA00022840"/>
    </source>
</evidence>
<evidence type="ECO:0000256" key="7">
    <source>
        <dbReference type="RuleBase" id="RU004249"/>
    </source>
</evidence>
<dbReference type="SUPFAM" id="SSF53633">
    <property type="entry name" value="Carbamate kinase-like"/>
    <property type="match status" value="1"/>
</dbReference>
<evidence type="ECO:0000256" key="6">
    <source>
        <dbReference type="RuleBase" id="RU003448"/>
    </source>
</evidence>
<keyword evidence="7" id="KW-0028">Amino-acid biosynthesis</keyword>
<dbReference type="FunFam" id="1.20.120.1320:FF:000001">
    <property type="entry name" value="Aspartokinase"/>
    <property type="match status" value="1"/>
</dbReference>
<dbReference type="Pfam" id="PF22468">
    <property type="entry name" value="ACT_9"/>
    <property type="match status" value="1"/>
</dbReference>
<feature type="signal peptide" evidence="8">
    <location>
        <begin position="1"/>
        <end position="22"/>
    </location>
</feature>
<dbReference type="InterPro" id="IPR018042">
    <property type="entry name" value="Aspartate_kinase_CS"/>
</dbReference>
<dbReference type="PROSITE" id="PS00324">
    <property type="entry name" value="ASPARTOKINASE"/>
    <property type="match status" value="1"/>
</dbReference>
<dbReference type="GO" id="GO:0005524">
    <property type="term" value="F:ATP binding"/>
    <property type="evidence" value="ECO:0007669"/>
    <property type="project" value="UniProtKB-KW"/>
</dbReference>
<dbReference type="InterPro" id="IPR036393">
    <property type="entry name" value="AceGlu_kinase-like_sf"/>
</dbReference>
<dbReference type="Proteomes" id="UP000751190">
    <property type="component" value="Unassembled WGS sequence"/>
</dbReference>
<dbReference type="PANTHER" id="PTHR21499:SF59">
    <property type="entry name" value="ASPARTOKINASE"/>
    <property type="match status" value="1"/>
</dbReference>
<keyword evidence="8" id="KW-0732">Signal</keyword>
<gene>
    <name evidence="11" type="ORF">KFE25_010929</name>
</gene>
<sequence length="533" mass="57455">MVPPRLRALVLAAALCVCEGRARVGARAARGWRAPAAARAAPRVAMTTVLAEPKRVIMKFGGSSVRDAERIREVCSLVASRMAELKVTPHLVCSAMGKTTNNLIAAGNLALMEGIVDLSVVKALHVETARELGIDETDAFQQVRELLEECEKLLEGVAMLGELSPRTLDKLVSFGERMSGRMVAAQLSRVGLTSRQYESWELGLVTTSDFGDASVLDDAWPTIRERLLAIPEGTVGVITGFIGKDREGRITTLGRGGSDLTASLLGAAAGFDEVQVWKDVDGILTADPRGCPAAKPVPFVTFEEAQELAYFGAQVLHPVAMQPAMRVDIPVRVMNSYNPTAQGTLITRQKAEQPLVSAITSKSGVQMVDITSTRMLGQYGFLAQVFKTFETHKLSVDVIASSEVSVSLTLNKKIELPKLERDGFAKGSHELNAIVRDLSLCADVRVTSGHSIVTLIADVKRSSSVMAVVFSVMARLGIQVEMMSQGASKVNISLVVPEEREKEAVSALHKCFFEDGQCDVNIHTLEQVMAIKA</sequence>
<dbReference type="UniPathway" id="UPA00050">
    <property type="reaction ID" value="UER00461"/>
</dbReference>
<evidence type="ECO:0000256" key="8">
    <source>
        <dbReference type="SAM" id="SignalP"/>
    </source>
</evidence>
<organism evidence="11 12">
    <name type="scientific">Diacronema lutheri</name>
    <name type="common">Unicellular marine alga</name>
    <name type="synonym">Monochrysis lutheri</name>
    <dbReference type="NCBI Taxonomy" id="2081491"/>
    <lineage>
        <taxon>Eukaryota</taxon>
        <taxon>Haptista</taxon>
        <taxon>Haptophyta</taxon>
        <taxon>Pavlovophyceae</taxon>
        <taxon>Pavlovales</taxon>
        <taxon>Pavlovaceae</taxon>
        <taxon>Diacronema</taxon>
    </lineage>
</organism>
<dbReference type="InterPro" id="IPR042199">
    <property type="entry name" value="AsparK_Bifunc_asparK/hSer_DH"/>
</dbReference>
<comment type="pathway">
    <text evidence="7">Amino-acid biosynthesis; L-methionine biosynthesis via de novo pathway; L-homoserine from L-aspartate: step 1/3.</text>
</comment>
<comment type="pathway">
    <text evidence="7">Amino-acid biosynthesis; L-lysine biosynthesis via DAP pathway; (S)-tetrahydrodipicolinate from L-aspartate: step 1/4.</text>
</comment>
<accession>A0A8J5XJP8</accession>
<dbReference type="GO" id="GO:0009088">
    <property type="term" value="P:threonine biosynthetic process"/>
    <property type="evidence" value="ECO:0007669"/>
    <property type="project" value="UniProtKB-UniPathway"/>
</dbReference>
<dbReference type="Gene3D" id="3.30.70.260">
    <property type="match status" value="2"/>
</dbReference>
<evidence type="ECO:0000259" key="9">
    <source>
        <dbReference type="Pfam" id="PF00696"/>
    </source>
</evidence>
<dbReference type="InterPro" id="IPR001048">
    <property type="entry name" value="Asp/Glu/Uridylate_kinase"/>
</dbReference>
<comment type="pathway">
    <text evidence="7">Amino-acid biosynthesis; L-threonine biosynthesis; L-threonine from L-aspartate: step 1/5.</text>
</comment>
<protein>
    <recommendedName>
        <fullName evidence="6">Aspartokinase</fullName>
        <ecNumber evidence="6">2.7.2.4</ecNumber>
    </recommendedName>
</protein>
<dbReference type="Gene3D" id="1.20.120.1320">
    <property type="entry name" value="Aspartokinase, catalytic domain"/>
    <property type="match status" value="1"/>
</dbReference>
<keyword evidence="4 6" id="KW-0418">Kinase</keyword>
<keyword evidence="12" id="KW-1185">Reference proteome</keyword>
<dbReference type="InterPro" id="IPR045865">
    <property type="entry name" value="ACT-like_dom_sf"/>
</dbReference>
<evidence type="ECO:0000256" key="3">
    <source>
        <dbReference type="ARBA" id="ARBA00022741"/>
    </source>
</evidence>
<comment type="similarity">
    <text evidence="1 6">Belongs to the aspartokinase family.</text>
</comment>
<dbReference type="OrthoDB" id="4323675at2759"/>
<evidence type="ECO:0000256" key="2">
    <source>
        <dbReference type="ARBA" id="ARBA00022679"/>
    </source>
</evidence>
<name>A0A8J5XJP8_DIALT</name>
<dbReference type="OMA" id="YEIWTDV"/>
<dbReference type="Gene3D" id="3.40.1160.10">
    <property type="entry name" value="Acetylglutamate kinase-like"/>
    <property type="match status" value="1"/>
</dbReference>
<keyword evidence="5" id="KW-0067">ATP-binding</keyword>
<dbReference type="AlphaFoldDB" id="A0A8J5XJP8"/>
<evidence type="ECO:0000256" key="1">
    <source>
        <dbReference type="ARBA" id="ARBA00010122"/>
    </source>
</evidence>
<feature type="chain" id="PRO_5035206445" description="Aspartokinase" evidence="8">
    <location>
        <begin position="23"/>
        <end position="533"/>
    </location>
</feature>
<feature type="domain" description="Aspartate/glutamate/uridylate kinase" evidence="9">
    <location>
        <begin position="54"/>
        <end position="335"/>
    </location>
</feature>
<dbReference type="UniPathway" id="UPA00034">
    <property type="reaction ID" value="UER00015"/>
</dbReference>
<dbReference type="EC" id="2.7.2.4" evidence="6"/>
<comment type="caution">
    <text evidence="11">The sequence shown here is derived from an EMBL/GenBank/DDBJ whole genome shotgun (WGS) entry which is preliminary data.</text>
</comment>
<evidence type="ECO:0000313" key="11">
    <source>
        <dbReference type="EMBL" id="KAG8459880.1"/>
    </source>
</evidence>
<dbReference type="InterPro" id="IPR001341">
    <property type="entry name" value="Asp_kinase"/>
</dbReference>
<dbReference type="SUPFAM" id="SSF55021">
    <property type="entry name" value="ACT-like"/>
    <property type="match status" value="2"/>
</dbReference>
<dbReference type="GO" id="GO:0009090">
    <property type="term" value="P:homoserine biosynthetic process"/>
    <property type="evidence" value="ECO:0007669"/>
    <property type="project" value="TreeGrafter"/>
</dbReference>
<dbReference type="NCBIfam" id="TIGR00657">
    <property type="entry name" value="asp_kinases"/>
    <property type="match status" value="1"/>
</dbReference>
<evidence type="ECO:0000313" key="12">
    <source>
        <dbReference type="Proteomes" id="UP000751190"/>
    </source>
</evidence>
<dbReference type="PANTHER" id="PTHR21499">
    <property type="entry name" value="ASPARTATE KINASE"/>
    <property type="match status" value="1"/>
</dbReference>
<dbReference type="GO" id="GO:0005829">
    <property type="term" value="C:cytosol"/>
    <property type="evidence" value="ECO:0007669"/>
    <property type="project" value="TreeGrafter"/>
</dbReference>